<dbReference type="EMBL" id="JBHUHQ010000016">
    <property type="protein sequence ID" value="MFD2044822.1"/>
    <property type="molecule type" value="Genomic_DNA"/>
</dbReference>
<evidence type="ECO:0000313" key="3">
    <source>
        <dbReference type="Proteomes" id="UP001597383"/>
    </source>
</evidence>
<sequence length="54" mass="6085">MGESEKMAIAELRQKVEQHEKTIVQLLEIIAATNCRIAELSTNRSISSNFIKNP</sequence>
<accession>A0ABW4VYZ8</accession>
<proteinExistence type="predicted"/>
<dbReference type="Proteomes" id="UP001597383">
    <property type="component" value="Unassembled WGS sequence"/>
</dbReference>
<dbReference type="RefSeq" id="WP_377557414.1">
    <property type="nucleotide sequence ID" value="NZ_JBHUHQ010000016.1"/>
</dbReference>
<name>A0ABW4VYZ8_9BACI</name>
<reference evidence="3" key="1">
    <citation type="journal article" date="2019" name="Int. J. Syst. Evol. Microbiol.">
        <title>The Global Catalogue of Microorganisms (GCM) 10K type strain sequencing project: providing services to taxonomists for standard genome sequencing and annotation.</title>
        <authorList>
            <consortium name="The Broad Institute Genomics Platform"/>
            <consortium name="The Broad Institute Genome Sequencing Center for Infectious Disease"/>
            <person name="Wu L."/>
            <person name="Ma J."/>
        </authorList>
    </citation>
    <scope>NUCLEOTIDE SEQUENCE [LARGE SCALE GENOMIC DNA]</scope>
    <source>
        <strain evidence="3">R28</strain>
    </source>
</reference>
<evidence type="ECO:0000313" key="2">
    <source>
        <dbReference type="EMBL" id="MFD2044822.1"/>
    </source>
</evidence>
<organism evidence="2 3">
    <name type="scientific">Ornithinibacillus salinisoli</name>
    <dbReference type="NCBI Taxonomy" id="1848459"/>
    <lineage>
        <taxon>Bacteria</taxon>
        <taxon>Bacillati</taxon>
        <taxon>Bacillota</taxon>
        <taxon>Bacilli</taxon>
        <taxon>Bacillales</taxon>
        <taxon>Bacillaceae</taxon>
        <taxon>Ornithinibacillus</taxon>
    </lineage>
</organism>
<keyword evidence="3" id="KW-1185">Reference proteome</keyword>
<protein>
    <submittedName>
        <fullName evidence="2">Uncharacterized protein</fullName>
    </submittedName>
</protein>
<keyword evidence="1" id="KW-0175">Coiled coil</keyword>
<comment type="caution">
    <text evidence="2">The sequence shown here is derived from an EMBL/GenBank/DDBJ whole genome shotgun (WGS) entry which is preliminary data.</text>
</comment>
<feature type="coiled-coil region" evidence="1">
    <location>
        <begin position="2"/>
        <end position="29"/>
    </location>
</feature>
<gene>
    <name evidence="2" type="ORF">ACFSJF_11130</name>
</gene>
<evidence type="ECO:0000256" key="1">
    <source>
        <dbReference type="SAM" id="Coils"/>
    </source>
</evidence>